<organism evidence="7 8">
    <name type="scientific">Mytilus edulis</name>
    <name type="common">Blue mussel</name>
    <dbReference type="NCBI Taxonomy" id="6550"/>
    <lineage>
        <taxon>Eukaryota</taxon>
        <taxon>Metazoa</taxon>
        <taxon>Spiralia</taxon>
        <taxon>Lophotrochozoa</taxon>
        <taxon>Mollusca</taxon>
        <taxon>Bivalvia</taxon>
        <taxon>Autobranchia</taxon>
        <taxon>Pteriomorphia</taxon>
        <taxon>Mytilida</taxon>
        <taxon>Mytiloidea</taxon>
        <taxon>Mytilidae</taxon>
        <taxon>Mytilinae</taxon>
        <taxon>Mytilus</taxon>
    </lineage>
</organism>
<evidence type="ECO:0000256" key="1">
    <source>
        <dbReference type="ARBA" id="ARBA00022729"/>
    </source>
</evidence>
<dbReference type="SUPFAM" id="SSF57535">
    <property type="entry name" value="Complement control module/SCR domain"/>
    <property type="match status" value="3"/>
</dbReference>
<evidence type="ECO:0000313" key="7">
    <source>
        <dbReference type="EMBL" id="CAG2215971.1"/>
    </source>
</evidence>
<dbReference type="Pfam" id="PF00084">
    <property type="entry name" value="Sushi"/>
    <property type="match status" value="3"/>
</dbReference>
<evidence type="ECO:0000256" key="3">
    <source>
        <dbReference type="ARBA" id="ARBA00023157"/>
    </source>
</evidence>
<evidence type="ECO:0000259" key="6">
    <source>
        <dbReference type="PROSITE" id="PS50923"/>
    </source>
</evidence>
<evidence type="ECO:0000256" key="2">
    <source>
        <dbReference type="ARBA" id="ARBA00022737"/>
    </source>
</evidence>
<evidence type="ECO:0000256" key="5">
    <source>
        <dbReference type="SAM" id="SignalP"/>
    </source>
</evidence>
<keyword evidence="1 5" id="KW-0732">Signal</keyword>
<dbReference type="SMART" id="SM00032">
    <property type="entry name" value="CCP"/>
    <property type="match status" value="3"/>
</dbReference>
<dbReference type="InterPro" id="IPR051277">
    <property type="entry name" value="SEZ6_CSMD_C4BPB_Regulators"/>
</dbReference>
<feature type="signal peptide" evidence="5">
    <location>
        <begin position="1"/>
        <end position="20"/>
    </location>
</feature>
<dbReference type="OrthoDB" id="6127264at2759"/>
<keyword evidence="2" id="KW-0677">Repeat</keyword>
<dbReference type="InterPro" id="IPR035976">
    <property type="entry name" value="Sushi/SCR/CCP_sf"/>
</dbReference>
<protein>
    <recommendedName>
        <fullName evidence="6">Sushi domain-containing protein</fullName>
    </recommendedName>
</protein>
<dbReference type="Proteomes" id="UP000683360">
    <property type="component" value="Unassembled WGS sequence"/>
</dbReference>
<feature type="domain" description="Sushi" evidence="6">
    <location>
        <begin position="182"/>
        <end position="240"/>
    </location>
</feature>
<dbReference type="PANTHER" id="PTHR45656">
    <property type="entry name" value="PROTEIN CBR-CLEC-78"/>
    <property type="match status" value="1"/>
</dbReference>
<comment type="caution">
    <text evidence="7">The sequence shown here is derived from an EMBL/GenBank/DDBJ whole genome shotgun (WGS) entry which is preliminary data.</text>
</comment>
<sequence length="240" mass="25648">MFNCWYVIVITLSIYHEVNAEEKLTSQCAASQGKCAKTKDSNCESSFGSGWTERGSCCRRRPCCVFQCEDIPPNNLINGAVTVTERTIGSTANFTCDAGHSLVGNETITCSSSGWNGNIPQCRFQCEDIPPNNLINGAVTVTERTIGSTANFTCDAGHSLVGNETITCSSSGWNGDIPQCRFQCEDIPPNNLINGAVTVTERSIGSTANFTCDAGHSLVGNETITCSSSGWNGNIPQCRC</sequence>
<gene>
    <name evidence="7" type="ORF">MEDL_29707</name>
</gene>
<keyword evidence="4" id="KW-0768">Sushi</keyword>
<dbReference type="CDD" id="cd00033">
    <property type="entry name" value="CCP"/>
    <property type="match status" value="3"/>
</dbReference>
<dbReference type="PROSITE" id="PS50923">
    <property type="entry name" value="SUSHI"/>
    <property type="match status" value="2"/>
</dbReference>
<dbReference type="EMBL" id="CAJPWZ010001460">
    <property type="protein sequence ID" value="CAG2215971.1"/>
    <property type="molecule type" value="Genomic_DNA"/>
</dbReference>
<evidence type="ECO:0000256" key="4">
    <source>
        <dbReference type="PROSITE-ProRule" id="PRU00302"/>
    </source>
</evidence>
<keyword evidence="8" id="KW-1185">Reference proteome</keyword>
<comment type="caution">
    <text evidence="4">Lacks conserved residue(s) required for the propagation of feature annotation.</text>
</comment>
<keyword evidence="3" id="KW-1015">Disulfide bond</keyword>
<feature type="chain" id="PRO_5035732258" description="Sushi domain-containing protein" evidence="5">
    <location>
        <begin position="21"/>
        <end position="240"/>
    </location>
</feature>
<dbReference type="Gene3D" id="2.10.70.10">
    <property type="entry name" value="Complement Module, domain 1"/>
    <property type="match status" value="3"/>
</dbReference>
<proteinExistence type="predicted"/>
<dbReference type="AlphaFoldDB" id="A0A8S3S299"/>
<evidence type="ECO:0000313" key="8">
    <source>
        <dbReference type="Proteomes" id="UP000683360"/>
    </source>
</evidence>
<reference evidence="7" key="1">
    <citation type="submission" date="2021-03" db="EMBL/GenBank/DDBJ databases">
        <authorList>
            <person name="Bekaert M."/>
        </authorList>
    </citation>
    <scope>NUCLEOTIDE SEQUENCE</scope>
</reference>
<dbReference type="InterPro" id="IPR000436">
    <property type="entry name" value="Sushi_SCR_CCP_dom"/>
</dbReference>
<name>A0A8S3S299_MYTED</name>
<feature type="domain" description="Sushi" evidence="6">
    <location>
        <begin position="66"/>
        <end position="124"/>
    </location>
</feature>
<accession>A0A8S3S299</accession>
<dbReference type="PANTHER" id="PTHR45656:SF4">
    <property type="entry name" value="PROTEIN CBR-CLEC-78"/>
    <property type="match status" value="1"/>
</dbReference>